<evidence type="ECO:0000256" key="5">
    <source>
        <dbReference type="ARBA" id="ARBA00022989"/>
    </source>
</evidence>
<evidence type="ECO:0000256" key="10">
    <source>
        <dbReference type="SAM" id="Phobius"/>
    </source>
</evidence>
<comment type="caution">
    <text evidence="12">The sequence shown here is derived from an EMBL/GenBank/DDBJ whole genome shotgun (WGS) entry which is preliminary data.</text>
</comment>
<feature type="transmembrane region" description="Helical" evidence="10">
    <location>
        <begin position="129"/>
        <end position="151"/>
    </location>
</feature>
<organism evidence="12 13">
    <name type="scientific">Chitinophaga japonensis</name>
    <name type="common">Flexibacter japonensis</name>
    <dbReference type="NCBI Taxonomy" id="104662"/>
    <lineage>
        <taxon>Bacteria</taxon>
        <taxon>Pseudomonadati</taxon>
        <taxon>Bacteroidota</taxon>
        <taxon>Chitinophagia</taxon>
        <taxon>Chitinophagales</taxon>
        <taxon>Chitinophagaceae</taxon>
        <taxon>Chitinophaga</taxon>
    </lineage>
</organism>
<gene>
    <name evidence="12" type="ORF">LX66_4839</name>
</gene>
<evidence type="ECO:0000256" key="4">
    <source>
        <dbReference type="ARBA" id="ARBA00022719"/>
    </source>
</evidence>
<keyword evidence="9" id="KW-0676">Redox-active center</keyword>
<evidence type="ECO:0000256" key="2">
    <source>
        <dbReference type="ARBA" id="ARBA00006214"/>
    </source>
</evidence>
<keyword evidence="6" id="KW-0560">Oxidoreductase</keyword>
<dbReference type="Gene3D" id="1.20.1440.130">
    <property type="entry name" value="VKOR domain"/>
    <property type="match status" value="1"/>
</dbReference>
<evidence type="ECO:0000256" key="9">
    <source>
        <dbReference type="ARBA" id="ARBA00023284"/>
    </source>
</evidence>
<protein>
    <submittedName>
        <fullName evidence="12">Vitamin K epoxide reductase family protein</fullName>
    </submittedName>
</protein>
<evidence type="ECO:0000256" key="3">
    <source>
        <dbReference type="ARBA" id="ARBA00022692"/>
    </source>
</evidence>
<dbReference type="GO" id="GO:0016491">
    <property type="term" value="F:oxidoreductase activity"/>
    <property type="evidence" value="ECO:0007669"/>
    <property type="project" value="UniProtKB-KW"/>
</dbReference>
<dbReference type="CDD" id="cd12919">
    <property type="entry name" value="VKOR_2"/>
    <property type="match status" value="1"/>
</dbReference>
<keyword evidence="13" id="KW-1185">Reference proteome</keyword>
<feature type="transmembrane region" description="Helical" evidence="10">
    <location>
        <begin position="22"/>
        <end position="43"/>
    </location>
</feature>
<dbReference type="Proteomes" id="UP000316778">
    <property type="component" value="Unassembled WGS sequence"/>
</dbReference>
<evidence type="ECO:0000256" key="6">
    <source>
        <dbReference type="ARBA" id="ARBA00023002"/>
    </source>
</evidence>
<feature type="transmembrane region" description="Helical" evidence="10">
    <location>
        <begin position="75"/>
        <end position="93"/>
    </location>
</feature>
<name>A0A562ST51_CHIJA</name>
<comment type="subcellular location">
    <subcellularLocation>
        <location evidence="1">Membrane</location>
        <topology evidence="1">Multi-pass membrane protein</topology>
    </subcellularLocation>
</comment>
<dbReference type="RefSeq" id="WP_145718150.1">
    <property type="nucleotide sequence ID" value="NZ_BAAAFY010000002.1"/>
</dbReference>
<sequence length="186" mass="20466">MEHVTAIPPAWDYNPSSWGQRLPIAAVALLGLLIALYLGLYQLGILDTVWEPFFGDGSRKILHSSVSRVLPVPDALLGAFGYLLDVVTAMIGGRERWRTMPWIVIIFGIAVGPLGLVSILLVILQPVLFSSWCTLCLASAFISVIIISPAMDELLASLQYLRRVKENGQPVWKAFWGNHPVTATTR</sequence>
<dbReference type="InterPro" id="IPR038354">
    <property type="entry name" value="VKOR_sf"/>
</dbReference>
<keyword evidence="3 10" id="KW-0812">Transmembrane</keyword>
<reference evidence="12 13" key="1">
    <citation type="journal article" date="2013" name="Stand. Genomic Sci.">
        <title>Genomic Encyclopedia of Type Strains, Phase I: The one thousand microbial genomes (KMG-I) project.</title>
        <authorList>
            <person name="Kyrpides N.C."/>
            <person name="Woyke T."/>
            <person name="Eisen J.A."/>
            <person name="Garrity G."/>
            <person name="Lilburn T.G."/>
            <person name="Beck B.J."/>
            <person name="Whitman W.B."/>
            <person name="Hugenholtz P."/>
            <person name="Klenk H.P."/>
        </authorList>
    </citation>
    <scope>NUCLEOTIDE SEQUENCE [LARGE SCALE GENOMIC DNA]</scope>
    <source>
        <strain evidence="12 13">DSM 13484</strain>
    </source>
</reference>
<dbReference type="OrthoDB" id="9814124at2"/>
<evidence type="ECO:0000256" key="1">
    <source>
        <dbReference type="ARBA" id="ARBA00004141"/>
    </source>
</evidence>
<evidence type="ECO:0000259" key="11">
    <source>
        <dbReference type="Pfam" id="PF07884"/>
    </source>
</evidence>
<evidence type="ECO:0000313" key="12">
    <source>
        <dbReference type="EMBL" id="TWI84469.1"/>
    </source>
</evidence>
<keyword evidence="4" id="KW-0874">Quinone</keyword>
<accession>A0A562ST51</accession>
<feature type="transmembrane region" description="Helical" evidence="10">
    <location>
        <begin position="100"/>
        <end position="123"/>
    </location>
</feature>
<evidence type="ECO:0000313" key="13">
    <source>
        <dbReference type="Proteomes" id="UP000316778"/>
    </source>
</evidence>
<proteinExistence type="inferred from homology"/>
<feature type="domain" description="Vitamin K epoxide reductase" evidence="11">
    <location>
        <begin position="23"/>
        <end position="147"/>
    </location>
</feature>
<keyword evidence="8" id="KW-1015">Disulfide bond</keyword>
<dbReference type="AlphaFoldDB" id="A0A562ST51"/>
<evidence type="ECO:0000256" key="8">
    <source>
        <dbReference type="ARBA" id="ARBA00023157"/>
    </source>
</evidence>
<dbReference type="GO" id="GO:0048038">
    <property type="term" value="F:quinone binding"/>
    <property type="evidence" value="ECO:0007669"/>
    <property type="project" value="UniProtKB-KW"/>
</dbReference>
<dbReference type="EMBL" id="VLLG01000005">
    <property type="protein sequence ID" value="TWI84469.1"/>
    <property type="molecule type" value="Genomic_DNA"/>
</dbReference>
<comment type="similarity">
    <text evidence="2">Belongs to the VKOR family.</text>
</comment>
<dbReference type="Pfam" id="PF07884">
    <property type="entry name" value="VKOR"/>
    <property type="match status" value="1"/>
</dbReference>
<keyword evidence="5 10" id="KW-1133">Transmembrane helix</keyword>
<dbReference type="InterPro" id="IPR012932">
    <property type="entry name" value="VKOR"/>
</dbReference>
<evidence type="ECO:0000256" key="7">
    <source>
        <dbReference type="ARBA" id="ARBA00023136"/>
    </source>
</evidence>
<keyword evidence="7 10" id="KW-0472">Membrane</keyword>
<dbReference type="GO" id="GO:0016020">
    <property type="term" value="C:membrane"/>
    <property type="evidence" value="ECO:0007669"/>
    <property type="project" value="UniProtKB-SubCell"/>
</dbReference>